<dbReference type="EMBL" id="KL142400">
    <property type="protein sequence ID" value="KDR69837.1"/>
    <property type="molecule type" value="Genomic_DNA"/>
</dbReference>
<dbReference type="HOGENOM" id="CLU_1865254_0_0_1"/>
<keyword evidence="4" id="KW-0256">Endoplasmic reticulum</keyword>
<dbReference type="InterPro" id="IPR052374">
    <property type="entry name" value="SERAC1"/>
</dbReference>
<evidence type="ECO:0000256" key="4">
    <source>
        <dbReference type="ARBA" id="ARBA00022824"/>
    </source>
</evidence>
<gene>
    <name evidence="7" type="ORF">GALMADRAFT_912099</name>
</gene>
<proteinExistence type="predicted"/>
<evidence type="ECO:0000256" key="6">
    <source>
        <dbReference type="ARBA" id="ARBA00023136"/>
    </source>
</evidence>
<evidence type="ECO:0000313" key="7">
    <source>
        <dbReference type="EMBL" id="KDR69837.1"/>
    </source>
</evidence>
<evidence type="ECO:0000256" key="2">
    <source>
        <dbReference type="ARBA" id="ARBA00004240"/>
    </source>
</evidence>
<accession>A0A067SIK5</accession>
<evidence type="ECO:0000256" key="5">
    <source>
        <dbReference type="ARBA" id="ARBA00023128"/>
    </source>
</evidence>
<protein>
    <submittedName>
        <fullName evidence="7">Uncharacterized protein</fullName>
    </submittedName>
</protein>
<reference evidence="8" key="1">
    <citation type="journal article" date="2014" name="Proc. Natl. Acad. Sci. U.S.A.">
        <title>Extensive sampling of basidiomycete genomes demonstrates inadequacy of the white-rot/brown-rot paradigm for wood decay fungi.</title>
        <authorList>
            <person name="Riley R."/>
            <person name="Salamov A.A."/>
            <person name="Brown D.W."/>
            <person name="Nagy L.G."/>
            <person name="Floudas D."/>
            <person name="Held B.W."/>
            <person name="Levasseur A."/>
            <person name="Lombard V."/>
            <person name="Morin E."/>
            <person name="Otillar R."/>
            <person name="Lindquist E.A."/>
            <person name="Sun H."/>
            <person name="LaButti K.M."/>
            <person name="Schmutz J."/>
            <person name="Jabbour D."/>
            <person name="Luo H."/>
            <person name="Baker S.E."/>
            <person name="Pisabarro A.G."/>
            <person name="Walton J.D."/>
            <person name="Blanchette R.A."/>
            <person name="Henrissat B."/>
            <person name="Martin F."/>
            <person name="Cullen D."/>
            <person name="Hibbett D.S."/>
            <person name="Grigoriev I.V."/>
        </authorList>
    </citation>
    <scope>NUCLEOTIDE SEQUENCE [LARGE SCALE GENOMIC DNA]</scope>
    <source>
        <strain evidence="8">CBS 339.88</strain>
    </source>
</reference>
<organism evidence="7 8">
    <name type="scientific">Galerina marginata (strain CBS 339.88)</name>
    <dbReference type="NCBI Taxonomy" id="685588"/>
    <lineage>
        <taxon>Eukaryota</taxon>
        <taxon>Fungi</taxon>
        <taxon>Dikarya</taxon>
        <taxon>Basidiomycota</taxon>
        <taxon>Agaricomycotina</taxon>
        <taxon>Agaricomycetes</taxon>
        <taxon>Agaricomycetidae</taxon>
        <taxon>Agaricales</taxon>
        <taxon>Agaricineae</taxon>
        <taxon>Strophariaceae</taxon>
        <taxon>Galerina</taxon>
    </lineage>
</organism>
<sequence length="137" mass="15566">MSKFVHLEDPNYVAIANAIKYFYEDIIKPQRPDCHVLFDCPNALLDIIFVHTLGCDHIESWTHGKIYWPKELLPVDVAHARVIACHYPTNFAAFMKPDQAVMEDLAISLLVSLARTRSDLGVALQVSSLGHINHKYH</sequence>
<dbReference type="GO" id="GO:0016020">
    <property type="term" value="C:membrane"/>
    <property type="evidence" value="ECO:0007669"/>
    <property type="project" value="UniProtKB-SubCell"/>
</dbReference>
<dbReference type="PANTHER" id="PTHR48182:SF2">
    <property type="entry name" value="PROTEIN SERAC1"/>
    <property type="match status" value="1"/>
</dbReference>
<evidence type="ECO:0000256" key="1">
    <source>
        <dbReference type="ARBA" id="ARBA00004173"/>
    </source>
</evidence>
<dbReference type="Proteomes" id="UP000027222">
    <property type="component" value="Unassembled WGS sequence"/>
</dbReference>
<dbReference type="GO" id="GO:0005783">
    <property type="term" value="C:endoplasmic reticulum"/>
    <property type="evidence" value="ECO:0007669"/>
    <property type="project" value="UniProtKB-SubCell"/>
</dbReference>
<keyword evidence="8" id="KW-1185">Reference proteome</keyword>
<evidence type="ECO:0000256" key="3">
    <source>
        <dbReference type="ARBA" id="ARBA00004370"/>
    </source>
</evidence>
<comment type="subcellular location">
    <subcellularLocation>
        <location evidence="2">Endoplasmic reticulum</location>
    </subcellularLocation>
    <subcellularLocation>
        <location evidence="3">Membrane</location>
    </subcellularLocation>
    <subcellularLocation>
        <location evidence="1">Mitochondrion</location>
    </subcellularLocation>
</comment>
<keyword evidence="6" id="KW-0472">Membrane</keyword>
<dbReference type="OrthoDB" id="7464126at2759"/>
<dbReference type="AlphaFoldDB" id="A0A067SIK5"/>
<name>A0A067SIK5_GALM3</name>
<keyword evidence="5" id="KW-0496">Mitochondrion</keyword>
<evidence type="ECO:0000313" key="8">
    <source>
        <dbReference type="Proteomes" id="UP000027222"/>
    </source>
</evidence>
<dbReference type="PANTHER" id="PTHR48182">
    <property type="entry name" value="PROTEIN SERAC1"/>
    <property type="match status" value="1"/>
</dbReference>
<dbReference type="GO" id="GO:0005739">
    <property type="term" value="C:mitochondrion"/>
    <property type="evidence" value="ECO:0007669"/>
    <property type="project" value="UniProtKB-SubCell"/>
</dbReference>